<dbReference type="Proteomes" id="UP000256542">
    <property type="component" value="Unassembled WGS sequence"/>
</dbReference>
<dbReference type="Gene3D" id="3.30.450.220">
    <property type="entry name" value="LuxQ periplasmic domain, N-terminal subdomain"/>
    <property type="match status" value="1"/>
</dbReference>
<protein>
    <submittedName>
        <fullName evidence="2">Uncharacterized protein</fullName>
    </submittedName>
</protein>
<evidence type="ECO:0000256" key="1">
    <source>
        <dbReference type="SAM" id="Phobius"/>
    </source>
</evidence>
<evidence type="ECO:0000313" key="2">
    <source>
        <dbReference type="EMBL" id="REG81044.1"/>
    </source>
</evidence>
<sequence length="861" mass="97132">MKEAISLQKTAFYRILLLFVLVFVLIGFVSILAIEGVTRHAEKSNLLVRSHVVEQGLNSYLTRAEYEMGYISQDLVLGDYQPGHELDMLFSHHEVLFFGGLDFFYINWEKRKGATDPRARVYTQSNLSELLVHGKINRWVKVVTTDDAILLMYKKKLLSKSRELLGYLYGFISLNNNLTLASELLGGAKADLVSLYDSETGALLLQESLVGFDPTDSVVSVMSDIEAPVYGSQFRLSLSKHVPISDSILSAWIKVLAFVLLVLVGLYGFLVFLVKRLVFSPISMIAQFPENDQTIYTELQPIQTKSLQYRGLLTAKESRFQLLLEATHTAIIFCNEMAEVEEINHDAIRLFPQYQNTRTIFDFMPISCHKAIQEVLKGGVGIAFELTLSQLNKIYYWRAHAFINENGFRSIVLVGRDTTLEKRLSWQLEQLKPSPLDLNQKLEVEVLISEMTQLAQLPRHLPVGYLQGWLGLVVETLEGIQISDKVTEQMSVGQLLSQESHYILHKLGLTASSLQIDCPVESGAVVVTVNRHVKSLLHLVFMMAISNTSQDKSINIRFQTGVLEIVVNNDMVSRPFFQWVSMAVLKSLSGQYHKLRDHGLRIHVPFELYAKENGALSSGLVVAWVINDYPDPERVKQSLLRLGVQLKVFLSGEDFFIQAASVERFDSIIIGCGQALEEQLSMVAELESQYNRSQLPLICLNAQAVELGDYDVISITSSVFDYALHQALLKTTQRNAIVPADVELQGVSWLVVGGSRVAKAILFAELEQRSVSAQWLEDLSEYDSVLPYHSDAVIILLEPQASSVLMRVQNHYPQVRCLTVQDWLERPQHVVLFEMSFPYTGEQISALKEFIQCQLLGEIDE</sequence>
<feature type="transmembrane region" description="Helical" evidence="1">
    <location>
        <begin position="12"/>
        <end position="34"/>
    </location>
</feature>
<dbReference type="InterPro" id="IPR043056">
    <property type="entry name" value="LuxQ-periplasm_N"/>
</dbReference>
<reference evidence="2 3" key="1">
    <citation type="submission" date="2018-08" db="EMBL/GenBank/DDBJ databases">
        <title>Genomic Encyclopedia of Type Strains, Phase III (KMG-III): the genomes of soil and plant-associated and newly described type strains.</title>
        <authorList>
            <person name="Whitman W."/>
        </authorList>
    </citation>
    <scope>NUCLEOTIDE SEQUENCE [LARGE SCALE GENOMIC DNA]</scope>
    <source>
        <strain evidence="2 3">CECT 7375</strain>
    </source>
</reference>
<proteinExistence type="predicted"/>
<dbReference type="RefSeq" id="WP_115899042.1">
    <property type="nucleotide sequence ID" value="NZ_QUNG01000017.1"/>
</dbReference>
<dbReference type="EMBL" id="QUNG01000017">
    <property type="protein sequence ID" value="REG81044.1"/>
    <property type="molecule type" value="Genomic_DNA"/>
</dbReference>
<dbReference type="OrthoDB" id="6092364at2"/>
<gene>
    <name evidence="2" type="ORF">DFP81_11753</name>
</gene>
<evidence type="ECO:0000313" key="3">
    <source>
        <dbReference type="Proteomes" id="UP000256542"/>
    </source>
</evidence>
<dbReference type="InterPro" id="IPR029151">
    <property type="entry name" value="Sensor-like_sf"/>
</dbReference>
<dbReference type="Gene3D" id="3.30.450.20">
    <property type="entry name" value="PAS domain"/>
    <property type="match status" value="1"/>
</dbReference>
<name>A0A3E0DEK1_9GAMM</name>
<dbReference type="SUPFAM" id="SSF103190">
    <property type="entry name" value="Sensory domain-like"/>
    <property type="match status" value="1"/>
</dbReference>
<keyword evidence="1" id="KW-1133">Transmembrane helix</keyword>
<keyword evidence="1" id="KW-0812">Transmembrane</keyword>
<accession>A0A3E0DEK1</accession>
<dbReference type="AlphaFoldDB" id="A0A3E0DEK1"/>
<keyword evidence="3" id="KW-1185">Reference proteome</keyword>
<comment type="caution">
    <text evidence="2">The sequence shown here is derived from an EMBL/GenBank/DDBJ whole genome shotgun (WGS) entry which is preliminary data.</text>
</comment>
<organism evidence="2 3">
    <name type="scientific">Marinomonas pollencensis</name>
    <dbReference type="NCBI Taxonomy" id="491954"/>
    <lineage>
        <taxon>Bacteria</taxon>
        <taxon>Pseudomonadati</taxon>
        <taxon>Pseudomonadota</taxon>
        <taxon>Gammaproteobacteria</taxon>
        <taxon>Oceanospirillales</taxon>
        <taxon>Oceanospirillaceae</taxon>
        <taxon>Marinomonas</taxon>
    </lineage>
</organism>
<keyword evidence="1" id="KW-0472">Membrane</keyword>
<feature type="transmembrane region" description="Helical" evidence="1">
    <location>
        <begin position="251"/>
        <end position="274"/>
    </location>
</feature>